<keyword evidence="3" id="KW-1185">Reference proteome</keyword>
<evidence type="ECO:0008006" key="4">
    <source>
        <dbReference type="Google" id="ProtNLM"/>
    </source>
</evidence>
<protein>
    <recommendedName>
        <fullName evidence="4">Yippee domain-containing protein</fullName>
    </recommendedName>
</protein>
<dbReference type="STRING" id="225359.A0A2S4PVD0"/>
<organism evidence="2 3">
    <name type="scientific">Erysiphe pulchra</name>
    <dbReference type="NCBI Taxonomy" id="225359"/>
    <lineage>
        <taxon>Eukaryota</taxon>
        <taxon>Fungi</taxon>
        <taxon>Dikarya</taxon>
        <taxon>Ascomycota</taxon>
        <taxon>Pezizomycotina</taxon>
        <taxon>Leotiomycetes</taxon>
        <taxon>Erysiphales</taxon>
        <taxon>Erysiphaceae</taxon>
        <taxon>Erysiphe</taxon>
    </lineage>
</organism>
<dbReference type="OrthoDB" id="5396360at2759"/>
<dbReference type="EMBL" id="PEDP01000434">
    <property type="protein sequence ID" value="POS86003.1"/>
    <property type="molecule type" value="Genomic_DNA"/>
</dbReference>
<accession>A0A2S4PVD0</accession>
<dbReference type="AlphaFoldDB" id="A0A2S4PVD0"/>
<evidence type="ECO:0000256" key="1">
    <source>
        <dbReference type="SAM" id="Coils"/>
    </source>
</evidence>
<evidence type="ECO:0000313" key="3">
    <source>
        <dbReference type="Proteomes" id="UP000237438"/>
    </source>
</evidence>
<reference evidence="2 3" key="1">
    <citation type="submission" date="2017-10" db="EMBL/GenBank/DDBJ databases">
        <title>Development of genomic resources for the powdery mildew, Erysiphe pulchra.</title>
        <authorList>
            <person name="Wadl P.A."/>
            <person name="Mack B.M."/>
            <person name="Moore G."/>
            <person name="Beltz S.B."/>
        </authorList>
    </citation>
    <scope>NUCLEOTIDE SEQUENCE [LARGE SCALE GENOMIC DNA]</scope>
    <source>
        <strain evidence="2">Cflorida</strain>
    </source>
</reference>
<sequence>MEVVICYCLNCKSELGRFLNAWNGIGNTYFTPIYNIVSGTGLETTGDVYEAANGSSIQHRDVVCARCRVVLGLRCDSAPDDHILKKNQLILRLKETSIISEGSGKVANLSVLKVIPLRDDKNTNSSIVPHTPSLLPSRRSSVSHASLSNHKFSSVNVEVSEEHSSKKLRAITLPKQPDLESEITSLAIGVEKFRGWAEDIILSQQKDIDRLSGTMLRIERDMQTLKSHMQDLNNKLTSNYHTKNQCNEAAEARDEIKRVNERLDQKEETPEWNKAASLLARNMKTIAGDFKKLSIQVERTYGFEKTLKDLAGRLDFLEVQDRLIVRERIPSCSKEISGESVSRKRNRELVEKSTWNKKKTFDLAQVKVKKRRSDELRTKDSLESNLQIPRPDIVDLVSPEPDPQCFDKKEEGNPTQNNSCAMRKGIFHQTPQVLIRASNTTKMLLQVPKKGSELPIEARKSTDQDSNLLRGNNVKEDQERQCKSDLRIQDSILRLCSMSSDGTGKNTDIVDSNRDAKLDGRSLRTRKAKDLKD</sequence>
<feature type="coiled-coil region" evidence="1">
    <location>
        <begin position="215"/>
        <end position="269"/>
    </location>
</feature>
<proteinExistence type="predicted"/>
<comment type="caution">
    <text evidence="2">The sequence shown here is derived from an EMBL/GenBank/DDBJ whole genome shotgun (WGS) entry which is preliminary data.</text>
</comment>
<gene>
    <name evidence="2" type="ORF">EPUL_002764</name>
</gene>
<evidence type="ECO:0000313" key="2">
    <source>
        <dbReference type="EMBL" id="POS86003.1"/>
    </source>
</evidence>
<name>A0A2S4PVD0_9PEZI</name>
<keyword evidence="1" id="KW-0175">Coiled coil</keyword>
<dbReference type="Proteomes" id="UP000237438">
    <property type="component" value="Unassembled WGS sequence"/>
</dbReference>